<dbReference type="PROSITE" id="PS50110">
    <property type="entry name" value="RESPONSE_REGULATORY"/>
    <property type="match status" value="1"/>
</dbReference>
<dbReference type="InterPro" id="IPR005467">
    <property type="entry name" value="His_kinase_dom"/>
</dbReference>
<gene>
    <name evidence="6" type="ORF">KYE46_02830</name>
</gene>
<dbReference type="Pfam" id="PF12860">
    <property type="entry name" value="PAS_7"/>
    <property type="match status" value="1"/>
</dbReference>
<dbReference type="CDD" id="cd00156">
    <property type="entry name" value="REC"/>
    <property type="match status" value="1"/>
</dbReference>
<feature type="domain" description="PAS" evidence="5">
    <location>
        <begin position="174"/>
        <end position="244"/>
    </location>
</feature>
<dbReference type="GO" id="GO:0000160">
    <property type="term" value="P:phosphorelay signal transduction system"/>
    <property type="evidence" value="ECO:0007669"/>
    <property type="project" value="InterPro"/>
</dbReference>
<feature type="modified residue" description="4-aspartylphosphate" evidence="1">
    <location>
        <position position="570"/>
    </location>
</feature>
<dbReference type="InterPro" id="IPR003594">
    <property type="entry name" value="HATPase_dom"/>
</dbReference>
<dbReference type="AlphaFoldDB" id="A0A8F6YDA0"/>
<dbReference type="InterPro" id="IPR001789">
    <property type="entry name" value="Sig_transdc_resp-reg_receiver"/>
</dbReference>
<dbReference type="Pfam" id="PF08448">
    <property type="entry name" value="PAS_4"/>
    <property type="match status" value="1"/>
</dbReference>
<evidence type="ECO:0000259" key="5">
    <source>
        <dbReference type="PROSITE" id="PS50112"/>
    </source>
</evidence>
<dbReference type="RefSeq" id="WP_219003325.1">
    <property type="nucleotide sequence ID" value="NZ_CP079194.1"/>
</dbReference>
<feature type="domain" description="Response regulatory" evidence="4">
    <location>
        <begin position="521"/>
        <end position="634"/>
    </location>
</feature>
<organism evidence="6 7">
    <name type="scientific">Gymnodinialimonas ceratoperidinii</name>
    <dbReference type="NCBI Taxonomy" id="2856823"/>
    <lineage>
        <taxon>Bacteria</taxon>
        <taxon>Pseudomonadati</taxon>
        <taxon>Pseudomonadota</taxon>
        <taxon>Alphaproteobacteria</taxon>
        <taxon>Rhodobacterales</taxon>
        <taxon>Paracoccaceae</taxon>
        <taxon>Gymnodinialimonas</taxon>
    </lineage>
</organism>
<dbReference type="PANTHER" id="PTHR43065:SF42">
    <property type="entry name" value="TWO-COMPONENT SENSOR PPRA"/>
    <property type="match status" value="1"/>
</dbReference>
<dbReference type="PROSITE" id="PS50112">
    <property type="entry name" value="PAS"/>
    <property type="match status" value="1"/>
</dbReference>
<keyword evidence="7" id="KW-1185">Reference proteome</keyword>
<accession>A0A8F6YDA0</accession>
<protein>
    <submittedName>
        <fullName evidence="6">PAS-domain containing protein</fullName>
    </submittedName>
</protein>
<dbReference type="KEGG" id="gce:KYE46_02830"/>
<dbReference type="InterPro" id="IPR013656">
    <property type="entry name" value="PAS_4"/>
</dbReference>
<keyword evidence="1" id="KW-0597">Phosphoprotein</keyword>
<dbReference type="SMART" id="SM00387">
    <property type="entry name" value="HATPase_c"/>
    <property type="match status" value="1"/>
</dbReference>
<sequence>MASDPKTSTYTRAGLNLIQQALSIYDADLRLAVSNRPFKEMFGLPDHLTTPGARFDETIAFLVAAGEYGKVADPEAFIQERVNQALAFVPHYVERVRANGRAISVEGSPLPEGGWVTVYTDITDTKRQEALLRSRSEELSDQVLTHAEELALTNRRLAATIGQLQEAKAALTEMEARTRRVTEMAPAHISHIDANGIYTFTNRRLSSLLPDRGNDIIGLSFEEALGPEVAALLRPTLARASAGEASVMEFTDPASGRRIRTAFSPDEQASGSVYLLSTDVTEEAQARTALEQTHKRELAAQLTSGLAHDFANLLTIILGLQGRLEKLPLPRGAHELTGATRMAVRRGGLLLDKIANMTGAREIRPAPVVVQDFLASFTPLAEATLPDDITLSVAVDLPHPALMLDAGSLQDGLLNLVLNARDGIGAGPGTIALSLRSVQDTWLEITVDDSGRGFTEAALDQALNPFFTTKGDEGSGLGLTMVYDLVKLAGGTVRLSNTAQGARVLLRLPLRPAEAEARPRLILLVDDIAEIRAHVRDLLTDLGHQVIEAASAEEARALADLPGLDWVLSDVHLGDTDGVDLLGTIAARHTTLRLALMTSLPPDDPLFVAGARRWPVLRKPLDAGALAQLLALETALPERIATSDTA</sequence>
<dbReference type="InterPro" id="IPR000014">
    <property type="entry name" value="PAS"/>
</dbReference>
<evidence type="ECO:0000313" key="6">
    <source>
        <dbReference type="EMBL" id="QXT40210.1"/>
    </source>
</evidence>
<evidence type="ECO:0000313" key="7">
    <source>
        <dbReference type="Proteomes" id="UP000825009"/>
    </source>
</evidence>
<dbReference type="PANTHER" id="PTHR43065">
    <property type="entry name" value="SENSOR HISTIDINE KINASE"/>
    <property type="match status" value="1"/>
</dbReference>
<dbReference type="EMBL" id="CP079194">
    <property type="protein sequence ID" value="QXT40210.1"/>
    <property type="molecule type" value="Genomic_DNA"/>
</dbReference>
<feature type="coiled-coil region" evidence="2">
    <location>
        <begin position="157"/>
        <end position="184"/>
    </location>
</feature>
<dbReference type="SMART" id="SM00448">
    <property type="entry name" value="REC"/>
    <property type="match status" value="1"/>
</dbReference>
<feature type="domain" description="Histidine kinase" evidence="3">
    <location>
        <begin position="305"/>
        <end position="512"/>
    </location>
</feature>
<dbReference type="Proteomes" id="UP000825009">
    <property type="component" value="Chromosome"/>
</dbReference>
<dbReference type="PROSITE" id="PS50109">
    <property type="entry name" value="HIS_KIN"/>
    <property type="match status" value="1"/>
</dbReference>
<dbReference type="Pfam" id="PF00072">
    <property type="entry name" value="Response_reg"/>
    <property type="match status" value="1"/>
</dbReference>
<proteinExistence type="predicted"/>
<evidence type="ECO:0000259" key="3">
    <source>
        <dbReference type="PROSITE" id="PS50109"/>
    </source>
</evidence>
<name>A0A8F6YDA0_9RHOB</name>
<reference evidence="6 7" key="1">
    <citation type="submission" date="2021-07" db="EMBL/GenBank/DDBJ databases">
        <title>A novel Jannaschia species isolated from marine dinoflagellate Ceratoperidinium margalefii.</title>
        <authorList>
            <person name="Jiang Y."/>
            <person name="Li Z."/>
        </authorList>
    </citation>
    <scope>NUCLEOTIDE SEQUENCE [LARGE SCALE GENOMIC DNA]</scope>
    <source>
        <strain evidence="6 7">J12C1-MA-4</strain>
    </source>
</reference>
<evidence type="ECO:0000256" key="1">
    <source>
        <dbReference type="PROSITE-ProRule" id="PRU00169"/>
    </source>
</evidence>
<keyword evidence="2" id="KW-0175">Coiled coil</keyword>
<evidence type="ECO:0000259" key="4">
    <source>
        <dbReference type="PROSITE" id="PS50110"/>
    </source>
</evidence>
<dbReference type="Pfam" id="PF02518">
    <property type="entry name" value="HATPase_c"/>
    <property type="match status" value="1"/>
</dbReference>
<evidence type="ECO:0000256" key="2">
    <source>
        <dbReference type="SAM" id="Coils"/>
    </source>
</evidence>